<accession>A0A6P1BCB2</accession>
<name>A0A6P1BCB2_9BRAD</name>
<reference evidence="1 2" key="1">
    <citation type="journal article" date="2020" name="Arch. Microbiol.">
        <title>Bradyrhizobium uaiense sp. nov., a new highly efficient cowpea symbiont.</title>
        <authorList>
            <person name="Cabral Michel D."/>
            <person name="Azarias Guimaraes A."/>
            <person name="Martins da Costa E."/>
            <person name="Soares de Carvalho T."/>
            <person name="Balsanelli E."/>
            <person name="Willems A."/>
            <person name="Maltempi de Souza E."/>
            <person name="de Souza Moreira F.M."/>
        </authorList>
    </citation>
    <scope>NUCLEOTIDE SEQUENCE [LARGE SCALE GENOMIC DNA]</scope>
    <source>
        <strain evidence="1 2">UFLA 03-164</strain>
    </source>
</reference>
<organism evidence="1 2">
    <name type="scientific">Bradyrhizobium uaiense</name>
    <dbReference type="NCBI Taxonomy" id="2594946"/>
    <lineage>
        <taxon>Bacteria</taxon>
        <taxon>Pseudomonadati</taxon>
        <taxon>Pseudomonadota</taxon>
        <taxon>Alphaproteobacteria</taxon>
        <taxon>Hyphomicrobiales</taxon>
        <taxon>Nitrobacteraceae</taxon>
        <taxon>Bradyrhizobium</taxon>
    </lineage>
</organism>
<evidence type="ECO:0000313" key="1">
    <source>
        <dbReference type="EMBL" id="NEU95122.1"/>
    </source>
</evidence>
<dbReference type="Proteomes" id="UP000468531">
    <property type="component" value="Unassembled WGS sequence"/>
</dbReference>
<dbReference type="EMBL" id="VKHP01000010">
    <property type="protein sequence ID" value="NEU95122.1"/>
    <property type="molecule type" value="Genomic_DNA"/>
</dbReference>
<keyword evidence="2" id="KW-1185">Reference proteome</keyword>
<proteinExistence type="predicted"/>
<protein>
    <submittedName>
        <fullName evidence="1">Uncharacterized protein</fullName>
    </submittedName>
</protein>
<evidence type="ECO:0000313" key="2">
    <source>
        <dbReference type="Proteomes" id="UP000468531"/>
    </source>
</evidence>
<comment type="caution">
    <text evidence="1">The sequence shown here is derived from an EMBL/GenBank/DDBJ whole genome shotgun (WGS) entry which is preliminary data.</text>
</comment>
<dbReference type="AlphaFoldDB" id="A0A6P1BCB2"/>
<sequence length="71" mass="6232">MLVLSCSICCPIDARSRAIDCSNCGWSGAAAAGVVAVAGAIGAAAAAGAAAGVGCAAATFCGAAAGAASAG</sequence>
<gene>
    <name evidence="1" type="ORF">FNJ47_04570</name>
</gene>